<comment type="caution">
    <text evidence="2">The sequence shown here is derived from an EMBL/GenBank/DDBJ whole genome shotgun (WGS) entry which is preliminary data.</text>
</comment>
<dbReference type="AlphaFoldDB" id="A0A2M7FZR7"/>
<dbReference type="PANTHER" id="PTHR43827:SF8">
    <property type="entry name" value="ALDO_KETO REDUCTASE FAMILY PROTEIN"/>
    <property type="match status" value="1"/>
</dbReference>
<dbReference type="InterPro" id="IPR023210">
    <property type="entry name" value="NADP_OxRdtase_dom"/>
</dbReference>
<organism evidence="2 3">
    <name type="scientific">bacterium (Candidatus Blackallbacteria) CG17_big_fil_post_rev_8_21_14_2_50_48_46</name>
    <dbReference type="NCBI Taxonomy" id="2014261"/>
    <lineage>
        <taxon>Bacteria</taxon>
        <taxon>Candidatus Blackallbacteria</taxon>
    </lineage>
</organism>
<sequence>MALTDSAPLMIYGTAWKEENTETCVLAALKAGFRAIDTANQRKHYHEAGVGNALLKAYPSLGLKREELFLQTKFTYQAGQDHRLPYDPAAPFCDQVEQSFQSSLEHLHCSYLDAYLLHGPSTRQGLTAADLEVWQQMEKLYAQGKVKKLGVSNFSRDQLALLLEKAHIAPRFIQNRCYAQLGWDAEVRSLCQSSGIQYQGFSLLTANLREFQRPWVAELLVQYACSLPQLIFAFARQIGMLALTGTTNPAHMQEDLAAFELTLSQADLQALENLAFS</sequence>
<reference evidence="2 3" key="1">
    <citation type="submission" date="2017-09" db="EMBL/GenBank/DDBJ databases">
        <title>Depth-based differentiation of microbial function through sediment-hosted aquifers and enrichment of novel symbionts in the deep terrestrial subsurface.</title>
        <authorList>
            <person name="Probst A.J."/>
            <person name="Ladd B."/>
            <person name="Jarett J.K."/>
            <person name="Geller-Mcgrath D.E."/>
            <person name="Sieber C.M."/>
            <person name="Emerson J.B."/>
            <person name="Anantharaman K."/>
            <person name="Thomas B.C."/>
            <person name="Malmstrom R."/>
            <person name="Stieglmeier M."/>
            <person name="Klingl A."/>
            <person name="Woyke T."/>
            <person name="Ryan C.M."/>
            <person name="Banfield J.F."/>
        </authorList>
    </citation>
    <scope>NUCLEOTIDE SEQUENCE [LARGE SCALE GENOMIC DNA]</scope>
    <source>
        <strain evidence="2">CG17_big_fil_post_rev_8_21_14_2_50_48_46</strain>
    </source>
</reference>
<dbReference type="InterPro" id="IPR036812">
    <property type="entry name" value="NAD(P)_OxRdtase_dom_sf"/>
</dbReference>
<name>A0A2M7FZR7_9BACT</name>
<evidence type="ECO:0000313" key="3">
    <source>
        <dbReference type="Proteomes" id="UP000231019"/>
    </source>
</evidence>
<gene>
    <name evidence="2" type="ORF">COW36_19850</name>
</gene>
<dbReference type="PRINTS" id="PR00069">
    <property type="entry name" value="ALDKETRDTASE"/>
</dbReference>
<feature type="domain" description="NADP-dependent oxidoreductase" evidence="1">
    <location>
        <begin position="17"/>
        <end position="274"/>
    </location>
</feature>
<dbReference type="Pfam" id="PF00248">
    <property type="entry name" value="Aldo_ket_red"/>
    <property type="match status" value="1"/>
</dbReference>
<dbReference type="InterPro" id="IPR020471">
    <property type="entry name" value="AKR"/>
</dbReference>
<accession>A0A2M7FZR7</accession>
<evidence type="ECO:0000313" key="2">
    <source>
        <dbReference type="EMBL" id="PIW14904.1"/>
    </source>
</evidence>
<evidence type="ECO:0000259" key="1">
    <source>
        <dbReference type="Pfam" id="PF00248"/>
    </source>
</evidence>
<dbReference type="CDD" id="cd19071">
    <property type="entry name" value="AKR_AKR1-5-like"/>
    <property type="match status" value="1"/>
</dbReference>
<dbReference type="Proteomes" id="UP000231019">
    <property type="component" value="Unassembled WGS sequence"/>
</dbReference>
<proteinExistence type="predicted"/>
<dbReference type="Gene3D" id="3.20.20.100">
    <property type="entry name" value="NADP-dependent oxidoreductase domain"/>
    <property type="match status" value="1"/>
</dbReference>
<dbReference type="GO" id="GO:0016491">
    <property type="term" value="F:oxidoreductase activity"/>
    <property type="evidence" value="ECO:0007669"/>
    <property type="project" value="InterPro"/>
</dbReference>
<protein>
    <submittedName>
        <fullName evidence="2">Aldo/keto reductase</fullName>
    </submittedName>
</protein>
<dbReference type="PANTHER" id="PTHR43827">
    <property type="entry name" value="2,5-DIKETO-D-GLUCONIC ACID REDUCTASE"/>
    <property type="match status" value="1"/>
</dbReference>
<dbReference type="EMBL" id="PFFQ01000055">
    <property type="protein sequence ID" value="PIW14904.1"/>
    <property type="molecule type" value="Genomic_DNA"/>
</dbReference>
<dbReference type="SUPFAM" id="SSF51430">
    <property type="entry name" value="NAD(P)-linked oxidoreductase"/>
    <property type="match status" value="1"/>
</dbReference>